<dbReference type="PANTHER" id="PTHR43877:SF2">
    <property type="entry name" value="AMINOALKYLPHOSPHONATE N-ACETYLTRANSFERASE-RELATED"/>
    <property type="match status" value="1"/>
</dbReference>
<accession>A0ABN7TEG2</accession>
<reference evidence="4 5" key="1">
    <citation type="submission" date="2021-06" db="EMBL/GenBank/DDBJ databases">
        <authorList>
            <person name="Criscuolo A."/>
        </authorList>
    </citation>
    <scope>NUCLEOTIDE SEQUENCE [LARGE SCALE GENOMIC DNA]</scope>
    <source>
        <strain evidence="5">CIP 111802</strain>
    </source>
</reference>
<dbReference type="Pfam" id="PF00583">
    <property type="entry name" value="Acetyltransf_1"/>
    <property type="match status" value="1"/>
</dbReference>
<dbReference type="EMBL" id="CAJVCE010000003">
    <property type="protein sequence ID" value="CAG7628139.1"/>
    <property type="molecule type" value="Genomic_DNA"/>
</dbReference>
<gene>
    <name evidence="4" type="primary">satA</name>
    <name evidence="4" type="ORF">PAECIP111802_01426</name>
</gene>
<keyword evidence="1 4" id="KW-0808">Transferase</keyword>
<evidence type="ECO:0000259" key="3">
    <source>
        <dbReference type="PROSITE" id="PS51186"/>
    </source>
</evidence>
<dbReference type="GO" id="GO:0016746">
    <property type="term" value="F:acyltransferase activity"/>
    <property type="evidence" value="ECO:0007669"/>
    <property type="project" value="UniProtKB-KW"/>
</dbReference>
<dbReference type="Proteomes" id="UP000730618">
    <property type="component" value="Unassembled WGS sequence"/>
</dbReference>
<dbReference type="InterPro" id="IPR000182">
    <property type="entry name" value="GNAT_dom"/>
</dbReference>
<dbReference type="PROSITE" id="PS51186">
    <property type="entry name" value="GNAT"/>
    <property type="match status" value="1"/>
</dbReference>
<organism evidence="4 5">
    <name type="scientific">Paenibacillus allorhizosphaerae</name>
    <dbReference type="NCBI Taxonomy" id="2849866"/>
    <lineage>
        <taxon>Bacteria</taxon>
        <taxon>Bacillati</taxon>
        <taxon>Bacillota</taxon>
        <taxon>Bacilli</taxon>
        <taxon>Bacillales</taxon>
        <taxon>Paenibacillaceae</taxon>
        <taxon>Paenibacillus</taxon>
    </lineage>
</organism>
<evidence type="ECO:0000313" key="5">
    <source>
        <dbReference type="Proteomes" id="UP000730618"/>
    </source>
</evidence>
<evidence type="ECO:0000256" key="2">
    <source>
        <dbReference type="ARBA" id="ARBA00023315"/>
    </source>
</evidence>
<dbReference type="PANTHER" id="PTHR43877">
    <property type="entry name" value="AMINOALKYLPHOSPHONATE N-ACETYLTRANSFERASE-RELATED-RELATED"/>
    <property type="match status" value="1"/>
</dbReference>
<proteinExistence type="predicted"/>
<dbReference type="InterPro" id="IPR050832">
    <property type="entry name" value="Bact_Acetyltransf"/>
</dbReference>
<name>A0ABN7TEG2_9BACL</name>
<evidence type="ECO:0000256" key="1">
    <source>
        <dbReference type="ARBA" id="ARBA00022679"/>
    </source>
</evidence>
<dbReference type="CDD" id="cd04301">
    <property type="entry name" value="NAT_SF"/>
    <property type="match status" value="1"/>
</dbReference>
<dbReference type="RefSeq" id="WP_218097762.1">
    <property type="nucleotide sequence ID" value="NZ_CAJVCE010000003.1"/>
</dbReference>
<keyword evidence="2 4" id="KW-0012">Acyltransferase</keyword>
<dbReference type="EC" id="2.3.-.-" evidence="4"/>
<feature type="domain" description="N-acetyltransferase" evidence="3">
    <location>
        <begin position="40"/>
        <end position="184"/>
    </location>
</feature>
<comment type="caution">
    <text evidence="4">The sequence shown here is derived from an EMBL/GenBank/DDBJ whole genome shotgun (WGS) entry which is preliminary data.</text>
</comment>
<evidence type="ECO:0000313" key="4">
    <source>
        <dbReference type="EMBL" id="CAG7628139.1"/>
    </source>
</evidence>
<keyword evidence="5" id="KW-1185">Reference proteome</keyword>
<protein>
    <submittedName>
        <fullName evidence="4">Streptothricin acetyltransferase A</fullName>
        <ecNumber evidence="4">2.3.-.-</ecNumber>
    </submittedName>
</protein>
<sequence length="184" mass="21401">MDIVITELNADNVKEIQPIDDGFIVDCRLVLSVENDRISYTIEQIPSYEKRYADDPDRAEEDSDYSEYLHRPDRVIYLAFADHRFAGLIQLKKHWNNYALVEDIKVDHACRRHGIGRRLIEHAKQWAAAGQMPGIMLETQNNNVKACKFYESCGFVIGGFDFNVYKGLDPNSRETAVYWYYLLN</sequence>